<evidence type="ECO:0000313" key="12">
    <source>
        <dbReference type="EMBL" id="GMI35732.1"/>
    </source>
</evidence>
<dbReference type="SUPFAM" id="SSF52540">
    <property type="entry name" value="P-loop containing nucleoside triphosphate hydrolases"/>
    <property type="match status" value="2"/>
</dbReference>
<dbReference type="InterPro" id="IPR018368">
    <property type="entry name" value="ClpA/B_CS1"/>
</dbReference>
<dbReference type="CDD" id="cd19499">
    <property type="entry name" value="RecA-like_ClpB_Hsp104-like"/>
    <property type="match status" value="1"/>
</dbReference>
<dbReference type="InterPro" id="IPR001270">
    <property type="entry name" value="ClpA/B"/>
</dbReference>
<feature type="domain" description="CXXC-type" evidence="11">
    <location>
        <begin position="1054"/>
        <end position="1101"/>
    </location>
</feature>
<dbReference type="Pfam" id="PF10431">
    <property type="entry name" value="ClpB_D2-small"/>
    <property type="match status" value="1"/>
</dbReference>
<evidence type="ECO:0000256" key="1">
    <source>
        <dbReference type="ARBA" id="ARBA00022723"/>
    </source>
</evidence>
<accession>A0ABQ6MXQ5</accession>
<keyword evidence="13" id="KW-1185">Reference proteome</keyword>
<dbReference type="InterPro" id="IPR003959">
    <property type="entry name" value="ATPase_AAA_core"/>
</dbReference>
<dbReference type="Proteomes" id="UP001165060">
    <property type="component" value="Unassembled WGS sequence"/>
</dbReference>
<dbReference type="InterPro" id="IPR041546">
    <property type="entry name" value="ClpA/ClpB_AAA_lid"/>
</dbReference>
<keyword evidence="4" id="KW-0863">Zinc-finger</keyword>
<keyword evidence="5" id="KW-0862">Zinc</keyword>
<dbReference type="PANTHER" id="PTHR11638:SF18">
    <property type="entry name" value="HEAT SHOCK PROTEIN 104"/>
    <property type="match status" value="1"/>
</dbReference>
<organism evidence="12 13">
    <name type="scientific">Tetraparma gracilis</name>
    <dbReference type="NCBI Taxonomy" id="2962635"/>
    <lineage>
        <taxon>Eukaryota</taxon>
        <taxon>Sar</taxon>
        <taxon>Stramenopiles</taxon>
        <taxon>Ochrophyta</taxon>
        <taxon>Bolidophyceae</taxon>
        <taxon>Parmales</taxon>
        <taxon>Triparmaceae</taxon>
        <taxon>Tetraparma</taxon>
    </lineage>
</organism>
<dbReference type="Pfam" id="PF00004">
    <property type="entry name" value="AAA"/>
    <property type="match status" value="1"/>
</dbReference>
<evidence type="ECO:0000256" key="5">
    <source>
        <dbReference type="ARBA" id="ARBA00022833"/>
    </source>
</evidence>
<dbReference type="SMART" id="SM00382">
    <property type="entry name" value="AAA"/>
    <property type="match status" value="2"/>
</dbReference>
<evidence type="ECO:0000256" key="4">
    <source>
        <dbReference type="ARBA" id="ARBA00022771"/>
    </source>
</evidence>
<gene>
    <name evidence="12" type="ORF">TeGR_g11656</name>
</gene>
<evidence type="ECO:0000256" key="9">
    <source>
        <dbReference type="SAM" id="Coils"/>
    </source>
</evidence>
<proteinExistence type="inferred from homology"/>
<feature type="coiled-coil region" evidence="9">
    <location>
        <begin position="320"/>
        <end position="378"/>
    </location>
</feature>
<sequence>MLRLATSLTQPSIQLARCLSSTPGSNSWINPEAAIPGRSAPNESLLLKYGVDLTKQAADGKLDPVIGRGAEIRRAIQVLSRRTKNNPVLIGEPGTGKTAVVEGLAQRIADDEVPDSVKGKQLISLDLASLIAGTAFRGDFEKRLKGVLEEATDSDGKVILFIDEIHTIVGAGGSGEGSMDASNMLKPALARGELALVGATTLDEYRKNIEKDAAFARRLQPVLVNEPTAEDTLSILRGLKARYELHHAVRISDDALVTAVRLSDRFIQDRFQPDKAIDAIDEAASRLRLQQESKPEHIWQLERKLLTKKIEQAALQKEENEGSKKRLEVVEDAIEAAEAQLSGLNKTWEEEKGGIERLKETQKELEDCMTQLLKARAAGDYAKAGELQHQVIPKLREEAEYLGEQKKSGSRMLGDVVSSEHVAEVIARATGIPVERLTAGAQQRLLNMEGELRKRVVGQDHALTAVADCVRRSRTQLQSEKRPQGVFLFVGPTGVGKTELCKSLADFLFDDEGAITRIDMSEFGERHTVSRLIGAAPGYVGHGEGGELTEAVRRKPYQIVLFDEFEKAHKDVWNLLLQVFDEGHLTDSQGRKVDFRNTICIMTSNIGAQVIADLGEEYTGAEAEVVEEVEKMVRRTLSPELVNRLDETVCFARLQRENMEDIAEIGIKEIQERLAVGYGLGLEVEGDARRALAEAAYDVRYGARPLKRLLQTEVLNPLSRMLLPPVNPWEVSLGQPPPRSQPSSDDEAAPTSLDYLAPFLSPHPPLPSAPSQTPAHSQGLLAAYLSSGTDPAPPNTGGYSSGLASSVEMTNDATEASKIVAVGDEKTAGLLGVARHLLSQIRVGNLNPGTLGNALVKLGKMADGDRSIYAAGGAAGAKRTHTQSSNLYHAARAARLAQLCAGAPPETADIDVVAADLLPADPSLPASVDPRFNLRSTTARSLALRSPPPVLAPALHGNYLRLVAAAAQLGDEPSSSLYTEALGLLDRVPRRQIHALCLHSLRETTITLLAGYRGLSKHARARYLHGALALGADLDARRLRHLDDFGEGWIYRRGRVMKLACGACERCARKGNCGRCAACKDKPKFGGPGVKKRGCEERECKTKIESFQDGSVGPKVAEEVLERYKPLRALVDRRGAPAAVLAEEPAGGLAEAERLALESLLDFKRACKGKSLKAKTEIMAAQNKLAERREKAGGGLLLEGLDLGVFETSRTNQQLRIAVYKAVLFRDDWRFVHECVRFAFVDNARKFDPQNLEAAARYLCARGVDLYCVLLEMNAVRRQG</sequence>
<dbReference type="PROSITE" id="PS00870">
    <property type="entry name" value="CLPAB_1"/>
    <property type="match status" value="1"/>
</dbReference>
<dbReference type="Pfam" id="PF17871">
    <property type="entry name" value="AAA_lid_9"/>
    <property type="match status" value="1"/>
</dbReference>
<keyword evidence="9" id="KW-0175">Coiled coil</keyword>
<dbReference type="PROSITE" id="PS51058">
    <property type="entry name" value="ZF_CXXC"/>
    <property type="match status" value="1"/>
</dbReference>
<keyword evidence="1" id="KW-0479">Metal-binding</keyword>
<reference evidence="12 13" key="1">
    <citation type="journal article" date="2023" name="Commun. Biol.">
        <title>Genome analysis of Parmales, the sister group of diatoms, reveals the evolutionary specialization of diatoms from phago-mixotrophs to photoautotrophs.</title>
        <authorList>
            <person name="Ban H."/>
            <person name="Sato S."/>
            <person name="Yoshikawa S."/>
            <person name="Yamada K."/>
            <person name="Nakamura Y."/>
            <person name="Ichinomiya M."/>
            <person name="Sato N."/>
            <person name="Blanc-Mathieu R."/>
            <person name="Endo H."/>
            <person name="Kuwata A."/>
            <person name="Ogata H."/>
        </authorList>
    </citation>
    <scope>NUCLEOTIDE SEQUENCE [LARGE SCALE GENOMIC DNA]</scope>
</reference>
<evidence type="ECO:0000256" key="8">
    <source>
        <dbReference type="RuleBase" id="RU004432"/>
    </source>
</evidence>
<keyword evidence="3 8" id="KW-0547">Nucleotide-binding</keyword>
<dbReference type="InterPro" id="IPR050130">
    <property type="entry name" value="ClpA_ClpB"/>
</dbReference>
<evidence type="ECO:0000256" key="6">
    <source>
        <dbReference type="ARBA" id="ARBA00022840"/>
    </source>
</evidence>
<evidence type="ECO:0000256" key="10">
    <source>
        <dbReference type="SAM" id="MobiDB-lite"/>
    </source>
</evidence>
<evidence type="ECO:0000256" key="7">
    <source>
        <dbReference type="ARBA" id="ARBA00023186"/>
    </source>
</evidence>
<protein>
    <recommendedName>
        <fullName evidence="11">CXXC-type domain-containing protein</fullName>
    </recommendedName>
</protein>
<comment type="caution">
    <text evidence="12">The sequence shown here is derived from an EMBL/GenBank/DDBJ whole genome shotgun (WGS) entry which is preliminary data.</text>
</comment>
<dbReference type="PRINTS" id="PR00300">
    <property type="entry name" value="CLPPROTEASEA"/>
</dbReference>
<evidence type="ECO:0000313" key="13">
    <source>
        <dbReference type="Proteomes" id="UP001165060"/>
    </source>
</evidence>
<dbReference type="InterPro" id="IPR002857">
    <property type="entry name" value="Znf_CXXC"/>
</dbReference>
<dbReference type="SMART" id="SM01086">
    <property type="entry name" value="ClpB_D2-small"/>
    <property type="match status" value="1"/>
</dbReference>
<dbReference type="EMBL" id="BRYB01001887">
    <property type="protein sequence ID" value="GMI35732.1"/>
    <property type="molecule type" value="Genomic_DNA"/>
</dbReference>
<dbReference type="Pfam" id="PF07724">
    <property type="entry name" value="AAA_2"/>
    <property type="match status" value="1"/>
</dbReference>
<keyword evidence="2" id="KW-0677">Repeat</keyword>
<dbReference type="InterPro" id="IPR019489">
    <property type="entry name" value="Clp_ATPase_C"/>
</dbReference>
<dbReference type="PANTHER" id="PTHR11638">
    <property type="entry name" value="ATP-DEPENDENT CLP PROTEASE"/>
    <property type="match status" value="1"/>
</dbReference>
<dbReference type="CDD" id="cd00009">
    <property type="entry name" value="AAA"/>
    <property type="match status" value="1"/>
</dbReference>
<keyword evidence="7 8" id="KW-0143">Chaperone</keyword>
<dbReference type="InterPro" id="IPR027417">
    <property type="entry name" value="P-loop_NTPase"/>
</dbReference>
<dbReference type="InterPro" id="IPR028299">
    <property type="entry name" value="ClpA/B_CS2"/>
</dbReference>
<evidence type="ECO:0000259" key="11">
    <source>
        <dbReference type="PROSITE" id="PS51058"/>
    </source>
</evidence>
<dbReference type="InterPro" id="IPR003593">
    <property type="entry name" value="AAA+_ATPase"/>
</dbReference>
<evidence type="ECO:0000256" key="3">
    <source>
        <dbReference type="ARBA" id="ARBA00022741"/>
    </source>
</evidence>
<dbReference type="Gene3D" id="3.40.50.300">
    <property type="entry name" value="P-loop containing nucleotide triphosphate hydrolases"/>
    <property type="match status" value="3"/>
</dbReference>
<keyword evidence="6 8" id="KW-0067">ATP-binding</keyword>
<comment type="similarity">
    <text evidence="8">Belongs to the ClpA/ClpB family.</text>
</comment>
<dbReference type="Pfam" id="PF02008">
    <property type="entry name" value="zf-CXXC"/>
    <property type="match status" value="1"/>
</dbReference>
<dbReference type="Gene3D" id="1.10.8.60">
    <property type="match status" value="1"/>
</dbReference>
<evidence type="ECO:0000256" key="2">
    <source>
        <dbReference type="ARBA" id="ARBA00022737"/>
    </source>
</evidence>
<dbReference type="PROSITE" id="PS00871">
    <property type="entry name" value="CLPAB_2"/>
    <property type="match status" value="1"/>
</dbReference>
<name>A0ABQ6MXQ5_9STRA</name>
<feature type="region of interest" description="Disordered" evidence="10">
    <location>
        <begin position="755"/>
        <end position="776"/>
    </location>
</feature>